<reference evidence="2" key="1">
    <citation type="submission" date="2023-08" db="EMBL/GenBank/DDBJ databases">
        <authorList>
            <person name="Chen Y."/>
            <person name="Shah S."/>
            <person name="Dougan E. K."/>
            <person name="Thang M."/>
            <person name="Chan C."/>
        </authorList>
    </citation>
    <scope>NUCLEOTIDE SEQUENCE</scope>
</reference>
<proteinExistence type="predicted"/>
<protein>
    <submittedName>
        <fullName evidence="2">Uncharacterized protein</fullName>
    </submittedName>
</protein>
<feature type="compositionally biased region" description="Basic and acidic residues" evidence="1">
    <location>
        <begin position="105"/>
        <end position="122"/>
    </location>
</feature>
<keyword evidence="3" id="KW-1185">Reference proteome</keyword>
<evidence type="ECO:0000313" key="2">
    <source>
        <dbReference type="EMBL" id="CAJ1396216.1"/>
    </source>
</evidence>
<gene>
    <name evidence="2" type="ORF">EVOR1521_LOCUS20487</name>
</gene>
<feature type="compositionally biased region" description="Polar residues" evidence="1">
    <location>
        <begin position="218"/>
        <end position="230"/>
    </location>
</feature>
<name>A0AA36NAD9_9DINO</name>
<sequence length="292" mass="32075">MTCRQSSTTASPGSRPWRCLNCCRARGPTARKPSGELRGDRAVGQTHQRQGHRELPEPFAMGGPVVRPFLGLRPARYFLDTPKPNAKSVSWTAWGRGGKPFRWHRPADSKGEAAEKAEEPLKPRPKAMPRSTQAPPEPKIPKMLQPKPKILPQKVPEPKSMPEQPKKRTSSHPWRGEKQPAKQPRQEEPQAEPAKDADAKDADAKDADAKASPAGKSNAPSQVKASNPETTGWEKERIIARSILVRGFRPDPDKEDALSEPEEAREELVAADPAVKQEADSSTGVGELPMSE</sequence>
<feature type="compositionally biased region" description="Basic and acidic residues" evidence="1">
    <location>
        <begin position="174"/>
        <end position="209"/>
    </location>
</feature>
<feature type="region of interest" description="Disordered" evidence="1">
    <location>
        <begin position="27"/>
        <end position="63"/>
    </location>
</feature>
<dbReference type="Proteomes" id="UP001178507">
    <property type="component" value="Unassembled WGS sequence"/>
</dbReference>
<feature type="compositionally biased region" description="Basic and acidic residues" evidence="1">
    <location>
        <begin position="248"/>
        <end position="257"/>
    </location>
</feature>
<evidence type="ECO:0000256" key="1">
    <source>
        <dbReference type="SAM" id="MobiDB-lite"/>
    </source>
</evidence>
<comment type="caution">
    <text evidence="2">The sequence shown here is derived from an EMBL/GenBank/DDBJ whole genome shotgun (WGS) entry which is preliminary data.</text>
</comment>
<dbReference type="EMBL" id="CAUJNA010003222">
    <property type="protein sequence ID" value="CAJ1396216.1"/>
    <property type="molecule type" value="Genomic_DNA"/>
</dbReference>
<feature type="region of interest" description="Disordered" evidence="1">
    <location>
        <begin position="80"/>
        <end position="292"/>
    </location>
</feature>
<accession>A0AA36NAD9</accession>
<evidence type="ECO:0000313" key="3">
    <source>
        <dbReference type="Proteomes" id="UP001178507"/>
    </source>
</evidence>
<dbReference type="AlphaFoldDB" id="A0AA36NAD9"/>
<organism evidence="2 3">
    <name type="scientific">Effrenium voratum</name>
    <dbReference type="NCBI Taxonomy" id="2562239"/>
    <lineage>
        <taxon>Eukaryota</taxon>
        <taxon>Sar</taxon>
        <taxon>Alveolata</taxon>
        <taxon>Dinophyceae</taxon>
        <taxon>Suessiales</taxon>
        <taxon>Symbiodiniaceae</taxon>
        <taxon>Effrenium</taxon>
    </lineage>
</organism>